<dbReference type="Gene3D" id="3.40.33.10">
    <property type="entry name" value="CAP"/>
    <property type="match status" value="1"/>
</dbReference>
<feature type="domain" description="SLH" evidence="3">
    <location>
        <begin position="149"/>
        <end position="208"/>
    </location>
</feature>
<dbReference type="InterPro" id="IPR035940">
    <property type="entry name" value="CAP_sf"/>
</dbReference>
<dbReference type="Proteomes" id="UP001596410">
    <property type="component" value="Unassembled WGS sequence"/>
</dbReference>
<evidence type="ECO:0000256" key="1">
    <source>
        <dbReference type="ARBA" id="ARBA00022729"/>
    </source>
</evidence>
<evidence type="ECO:0000313" key="4">
    <source>
        <dbReference type="EMBL" id="MFC7062447.1"/>
    </source>
</evidence>
<keyword evidence="1 2" id="KW-0732">Signal</keyword>
<dbReference type="PROSITE" id="PS51272">
    <property type="entry name" value="SLH"/>
    <property type="match status" value="3"/>
</dbReference>
<dbReference type="EMBL" id="JBHSZV010000027">
    <property type="protein sequence ID" value="MFC7062447.1"/>
    <property type="molecule type" value="Genomic_DNA"/>
</dbReference>
<dbReference type="Pfam" id="PF00188">
    <property type="entry name" value="CAP"/>
    <property type="match status" value="1"/>
</dbReference>
<dbReference type="CDD" id="cd05379">
    <property type="entry name" value="CAP_bacterial"/>
    <property type="match status" value="1"/>
</dbReference>
<name>A0ABW2EPI3_9BACI</name>
<accession>A0ABW2EPI3</accession>
<comment type="caution">
    <text evidence="4">The sequence shown here is derived from an EMBL/GenBank/DDBJ whole genome shotgun (WGS) entry which is preliminary data.</text>
</comment>
<feature type="signal peptide" evidence="2">
    <location>
        <begin position="1"/>
        <end position="25"/>
    </location>
</feature>
<feature type="domain" description="SLH" evidence="3">
    <location>
        <begin position="85"/>
        <end position="148"/>
    </location>
</feature>
<dbReference type="InterPro" id="IPR014044">
    <property type="entry name" value="CAP_dom"/>
</dbReference>
<sequence length="339" mass="38164">MKKIVWSFAFAIFLTFLAPHSSLWAQSFQDVDSVPWAVNSIDYLSERGIINGYDSRTFGPNDEITRSQASLMLVNELYPEEQASQSSAFPDVPQSNPYYNAITVASEKELMEGYLDGSFQPGDPITRAETAVLIDTAYEIERGEDALSFDDTYSVPWALHSILDLSSQQIIKGYHDGSFRPNESITRAEFAVVLASTLNPDLNNDSSEDSPSENHELQAFEEEVVNLTNEEREKRGLNTLSIDPKLSKVAWHKSEDMNVNNYFSHQSPTYGSPFDMMDEFGVNYSLAAENIAKGHTSPEEVVEGWMNSPGHKKNILRDGITHIGVGYENRYWTQLFTKK</sequence>
<proteinExistence type="predicted"/>
<feature type="chain" id="PRO_5045496908" evidence="2">
    <location>
        <begin position="26"/>
        <end position="339"/>
    </location>
</feature>
<evidence type="ECO:0000256" key="2">
    <source>
        <dbReference type="SAM" id="SignalP"/>
    </source>
</evidence>
<dbReference type="Pfam" id="PF00395">
    <property type="entry name" value="SLH"/>
    <property type="match status" value="3"/>
</dbReference>
<keyword evidence="5" id="KW-1185">Reference proteome</keyword>
<dbReference type="PANTHER" id="PTHR31157:SF1">
    <property type="entry name" value="SCP DOMAIN-CONTAINING PROTEIN"/>
    <property type="match status" value="1"/>
</dbReference>
<feature type="domain" description="SLH" evidence="3">
    <location>
        <begin position="24"/>
        <end position="84"/>
    </location>
</feature>
<evidence type="ECO:0000313" key="5">
    <source>
        <dbReference type="Proteomes" id="UP001596410"/>
    </source>
</evidence>
<evidence type="ECO:0000259" key="3">
    <source>
        <dbReference type="PROSITE" id="PS51272"/>
    </source>
</evidence>
<dbReference type="InterPro" id="IPR001119">
    <property type="entry name" value="SLH_dom"/>
</dbReference>
<reference evidence="5" key="1">
    <citation type="journal article" date="2019" name="Int. J. Syst. Evol. Microbiol.">
        <title>The Global Catalogue of Microorganisms (GCM) 10K type strain sequencing project: providing services to taxonomists for standard genome sequencing and annotation.</title>
        <authorList>
            <consortium name="The Broad Institute Genomics Platform"/>
            <consortium name="The Broad Institute Genome Sequencing Center for Infectious Disease"/>
            <person name="Wu L."/>
            <person name="Ma J."/>
        </authorList>
    </citation>
    <scope>NUCLEOTIDE SEQUENCE [LARGE SCALE GENOMIC DNA]</scope>
    <source>
        <strain evidence="5">CGMCC 4.1621</strain>
    </source>
</reference>
<dbReference type="RefSeq" id="WP_204709415.1">
    <property type="nucleotide sequence ID" value="NZ_JBHSZV010000027.1"/>
</dbReference>
<gene>
    <name evidence="4" type="ORF">ACFQIC_11320</name>
</gene>
<dbReference type="PANTHER" id="PTHR31157">
    <property type="entry name" value="SCP DOMAIN-CONTAINING PROTEIN"/>
    <property type="match status" value="1"/>
</dbReference>
<protein>
    <submittedName>
        <fullName evidence="4">S-layer homology domain-containing protein</fullName>
    </submittedName>
</protein>
<organism evidence="4 5">
    <name type="scientific">Halobacillus seohaensis</name>
    <dbReference type="NCBI Taxonomy" id="447421"/>
    <lineage>
        <taxon>Bacteria</taxon>
        <taxon>Bacillati</taxon>
        <taxon>Bacillota</taxon>
        <taxon>Bacilli</taxon>
        <taxon>Bacillales</taxon>
        <taxon>Bacillaceae</taxon>
        <taxon>Halobacillus</taxon>
    </lineage>
</organism>
<dbReference type="SUPFAM" id="SSF55797">
    <property type="entry name" value="PR-1-like"/>
    <property type="match status" value="1"/>
</dbReference>